<feature type="domain" description="Exonuclease" evidence="5">
    <location>
        <begin position="287"/>
        <end position="452"/>
    </location>
</feature>
<evidence type="ECO:0000256" key="3">
    <source>
        <dbReference type="ARBA" id="ARBA00022839"/>
    </source>
</evidence>
<protein>
    <submittedName>
        <fullName evidence="6">BREX system ATP-binding domain-containing protein</fullName>
    </submittedName>
</protein>
<keyword evidence="2" id="KW-0378">Hydrolase</keyword>
<dbReference type="InterPro" id="IPR027417">
    <property type="entry name" value="P-loop_NTPase"/>
</dbReference>
<evidence type="ECO:0000313" key="6">
    <source>
        <dbReference type="EMBL" id="MFC7600089.1"/>
    </source>
</evidence>
<keyword evidence="3" id="KW-0269">Exonuclease</keyword>
<feature type="region of interest" description="Disordered" evidence="4">
    <location>
        <begin position="475"/>
        <end position="495"/>
    </location>
</feature>
<dbReference type="SUPFAM" id="SSF53098">
    <property type="entry name" value="Ribonuclease H-like"/>
    <property type="match status" value="1"/>
</dbReference>
<dbReference type="CDD" id="cd06127">
    <property type="entry name" value="DEDDh"/>
    <property type="match status" value="1"/>
</dbReference>
<comment type="caution">
    <text evidence="6">The sequence shown here is derived from an EMBL/GenBank/DDBJ whole genome shotgun (WGS) entry which is preliminary data.</text>
</comment>
<dbReference type="InterPro" id="IPR013520">
    <property type="entry name" value="Ribonucl_H"/>
</dbReference>
<dbReference type="SMART" id="SM00479">
    <property type="entry name" value="EXOIII"/>
    <property type="match status" value="1"/>
</dbReference>
<dbReference type="InterPro" id="IPR021228">
    <property type="entry name" value="BrxD"/>
</dbReference>
<evidence type="ECO:0000259" key="5">
    <source>
        <dbReference type="SMART" id="SM00479"/>
    </source>
</evidence>
<organism evidence="6 7">
    <name type="scientific">Streptosporangium amethystogenes subsp. fukuiense</name>
    <dbReference type="NCBI Taxonomy" id="698418"/>
    <lineage>
        <taxon>Bacteria</taxon>
        <taxon>Bacillati</taxon>
        <taxon>Actinomycetota</taxon>
        <taxon>Actinomycetes</taxon>
        <taxon>Streptosporangiales</taxon>
        <taxon>Streptosporangiaceae</taxon>
        <taxon>Streptosporangium</taxon>
    </lineage>
</organism>
<evidence type="ECO:0000256" key="1">
    <source>
        <dbReference type="ARBA" id="ARBA00022722"/>
    </source>
</evidence>
<gene>
    <name evidence="6" type="ORF">ACFQVD_08205</name>
</gene>
<dbReference type="PANTHER" id="PTHR30231">
    <property type="entry name" value="DNA POLYMERASE III SUBUNIT EPSILON"/>
    <property type="match status" value="1"/>
</dbReference>
<dbReference type="InterPro" id="IPR036397">
    <property type="entry name" value="RNaseH_sf"/>
</dbReference>
<dbReference type="PANTHER" id="PTHR30231:SF4">
    <property type="entry name" value="PROTEIN NEN2"/>
    <property type="match status" value="1"/>
</dbReference>
<keyword evidence="6" id="KW-0547">Nucleotide-binding</keyword>
<dbReference type="SUPFAM" id="SSF52540">
    <property type="entry name" value="P-loop containing nucleoside triphosphate hydrolases"/>
    <property type="match status" value="1"/>
</dbReference>
<evidence type="ECO:0000313" key="7">
    <source>
        <dbReference type="Proteomes" id="UP001596514"/>
    </source>
</evidence>
<dbReference type="RefSeq" id="WP_343966263.1">
    <property type="nucleotide sequence ID" value="NZ_BAAAGK010000039.1"/>
</dbReference>
<dbReference type="Proteomes" id="UP001596514">
    <property type="component" value="Unassembled WGS sequence"/>
</dbReference>
<dbReference type="Gene3D" id="3.30.420.10">
    <property type="entry name" value="Ribonuclease H-like superfamily/Ribonuclease H"/>
    <property type="match status" value="1"/>
</dbReference>
<keyword evidence="6" id="KW-0067">ATP-binding</keyword>
<sequence>MRTIIDDSTFHDHLKLMSRFVRLAGYDGLLVCLDEMVNLYKLGSTQARNANYEQILRILNDTLQGSAAHLGFVFGGTPEFLADNRRGLYSYAALQSRLAENTFASGGLVDRPRGILLITPESLEALFVLRGWKMGDLTAALRYIVIDELHSFIGTERGAQLQSLMHRLDLAARRHVPRIGLSAPLGDMSQAADFLRPGAGERVTSIGLPDAADLASLIPDKRIDKYDDVIGESLLTRSYAARKLDVPGTEQAITTLADQTAPVQAAQTKPPVVAAAASRRYRLGSLPYAVVDVETTSTDARKARIVEIAIIRLHPDGSDDRLYSTIVDSGTGPGPTHIHGLTIGDLVGAPRFAEIVGDIAAMLDGAVIVAHNARHDTEVLSAEFARLGAAPDDLLSLCTLALSRRFGPPLTSHRLTDCAAAEGIDSGLAHSAESDARTCAHLLRLYLERAKAQDLRWFHQIGTVGNLPITPWVSSPPTGRSHRRPMLDITPAPHW</sequence>
<evidence type="ECO:0000256" key="4">
    <source>
        <dbReference type="SAM" id="MobiDB-lite"/>
    </source>
</evidence>
<keyword evidence="1" id="KW-0540">Nuclease</keyword>
<dbReference type="InterPro" id="IPR012337">
    <property type="entry name" value="RNaseH-like_sf"/>
</dbReference>
<dbReference type="GO" id="GO:0005524">
    <property type="term" value="F:ATP binding"/>
    <property type="evidence" value="ECO:0007669"/>
    <property type="project" value="UniProtKB-KW"/>
</dbReference>
<keyword evidence="7" id="KW-1185">Reference proteome</keyword>
<accession>A0ABW2SV02</accession>
<dbReference type="Gene3D" id="3.40.50.300">
    <property type="entry name" value="P-loop containing nucleotide triphosphate hydrolases"/>
    <property type="match status" value="1"/>
</dbReference>
<proteinExistence type="predicted"/>
<dbReference type="Pfam" id="PF00929">
    <property type="entry name" value="RNase_T"/>
    <property type="match status" value="1"/>
</dbReference>
<dbReference type="Pfam" id="PF10923">
    <property type="entry name" value="BrxC_BrxD"/>
    <property type="match status" value="1"/>
</dbReference>
<evidence type="ECO:0000256" key="2">
    <source>
        <dbReference type="ARBA" id="ARBA00022801"/>
    </source>
</evidence>
<name>A0ABW2SV02_9ACTN</name>
<dbReference type="EMBL" id="JBHTEE010000001">
    <property type="protein sequence ID" value="MFC7600089.1"/>
    <property type="molecule type" value="Genomic_DNA"/>
</dbReference>
<reference evidence="7" key="1">
    <citation type="journal article" date="2019" name="Int. J. Syst. Evol. Microbiol.">
        <title>The Global Catalogue of Microorganisms (GCM) 10K type strain sequencing project: providing services to taxonomists for standard genome sequencing and annotation.</title>
        <authorList>
            <consortium name="The Broad Institute Genomics Platform"/>
            <consortium name="The Broad Institute Genome Sequencing Center for Infectious Disease"/>
            <person name="Wu L."/>
            <person name="Ma J."/>
        </authorList>
    </citation>
    <scope>NUCLEOTIDE SEQUENCE [LARGE SCALE GENOMIC DNA]</scope>
    <source>
        <strain evidence="7">JCM 10083</strain>
    </source>
</reference>